<comment type="caution">
    <text evidence="2">The sequence shown here is derived from an EMBL/GenBank/DDBJ whole genome shotgun (WGS) entry which is preliminary data.</text>
</comment>
<evidence type="ECO:0000256" key="1">
    <source>
        <dbReference type="SAM" id="Coils"/>
    </source>
</evidence>
<organism evidence="2 3">
    <name type="scientific">Salinibacter ruber</name>
    <dbReference type="NCBI Taxonomy" id="146919"/>
    <lineage>
        <taxon>Bacteria</taxon>
        <taxon>Pseudomonadati</taxon>
        <taxon>Rhodothermota</taxon>
        <taxon>Rhodothermia</taxon>
        <taxon>Rhodothermales</taxon>
        <taxon>Salinibacteraceae</taxon>
        <taxon>Salinibacter</taxon>
    </lineage>
</organism>
<reference evidence="2" key="1">
    <citation type="submission" date="2022-08" db="EMBL/GenBank/DDBJ databases">
        <title>Genomic Encyclopedia of Type Strains, Phase V (KMG-V): Genome sequencing to study the core and pangenomes of soil and plant-associated prokaryotes.</title>
        <authorList>
            <person name="Whitman W."/>
        </authorList>
    </citation>
    <scope>NUCLEOTIDE SEQUENCE</scope>
    <source>
        <strain evidence="2">SP3049</strain>
    </source>
</reference>
<gene>
    <name evidence="2" type="ORF">GGP61_003224</name>
</gene>
<keyword evidence="1" id="KW-0175">Coiled coil</keyword>
<dbReference type="AlphaFoldDB" id="A0A9X2Q8W5"/>
<evidence type="ECO:0000313" key="2">
    <source>
        <dbReference type="EMBL" id="MCS3711591.1"/>
    </source>
</evidence>
<dbReference type="EMBL" id="JANUAE010000015">
    <property type="protein sequence ID" value="MCS3711591.1"/>
    <property type="molecule type" value="Genomic_DNA"/>
</dbReference>
<proteinExistence type="predicted"/>
<name>A0A9X2Q8W5_9BACT</name>
<protein>
    <submittedName>
        <fullName evidence="2">Uncharacterized protein</fullName>
    </submittedName>
</protein>
<sequence>MDFTSRTSTNDWLKEKTLRKLAPIEHGSLAVYARKGSPKEISFESNPQDDGPTSGLWIRDKQYKVAGNFSVIWNEDLSYHQSPSVEQIQNGTDPRVGRYHIEFYRLGSRRGVTDADERDLSGEIKKACTQHVNQNVPFYRWLSMIAIYAKRRHKKARKADRIQKKKERLEDLQEEYREHHQDYLTAKRALKTTG</sequence>
<accession>A0A9X2Q8W5</accession>
<dbReference type="RefSeq" id="WP_259124436.1">
    <property type="nucleotide sequence ID" value="NZ_JANUAE010000015.1"/>
</dbReference>
<evidence type="ECO:0000313" key="3">
    <source>
        <dbReference type="Proteomes" id="UP001155057"/>
    </source>
</evidence>
<feature type="coiled-coil region" evidence="1">
    <location>
        <begin position="152"/>
        <end position="189"/>
    </location>
</feature>
<dbReference type="Proteomes" id="UP001155057">
    <property type="component" value="Unassembled WGS sequence"/>
</dbReference>